<sequence length="870" mass="96429">MGKYVIKRKIPKYQDAGEVDPVMPGNIVGLQGLGVEPLVSSTQIGFDIQQPDINTIDTSDLSAIVDSNKKVDESGSTDVFDFTTIPYYGADDIGSRFTQMGRGIGRMRSKGYGDLSTGAKTANIVGTVMSGIGGVLGLARNVFSGMASEQGTRTNIRLAQEREARQRRQSQMQYKDGGGVYLGPNNRFDSGSLTGEYLYPLPKSMEDQANVEVEKGEYVTQPGEAPMEAMGQKHADGGTPVSLEQGTKVITDDTTIEPDFAKYIRDTYGIKATPKDTYATLMDRYKAKIGLKSAYDDQKKALEKLKKNDKIDDENTRRLNASVLSKAINDSNDTVNGLEGRFTDFANVIYKEQEDRKMKKDEDTYFAKGGEIDNIISRSMKEYGLTEDDVAEAKKELLKKVAGIRQKMEKGGSSLFDYLLTFRPVENKYNNKDNTFGYQRQGQDGSYGGINTDERLEYYKTFMPLAYDAYMSAPKATAAKALQDAIYNTTGGWMGLATAENPIIANAEALRDYTTLVSFGGEDSQGNYPEDKKAAYHDRMRDNKFGQYSSSRPMIGLDVVTEDQHKALNDAGITHFSQLFSDKNKDIVNKILGEDMLKMQALRSMKGMEGLDFILDPHKVTPGPMNIGDVKDPDVKLDMPELIDASTLPKTNTNTNTDKSDNNRGGRNIVGGGLDFPEVFRMTPGSVTTEGLERHYAPTVDPVLRSADQYMVEANRAFQSQLDQMGNVPDSQRGALSSNLQAIMSSNIGRYINEVEQGNVAQRTWADNVNSQSWANTYDKNIAQRQAYQQRILQGLAINDENWARYFDSVNDEIQQKWNTATTMNTLRSIFGDVKIGPNGQLIADPQGDILSYRRLYPAQEVTKGKKGDK</sequence>
<dbReference type="Proteomes" id="UP001589645">
    <property type="component" value="Unassembled WGS sequence"/>
</dbReference>
<accession>A0ABV5HU09</accession>
<evidence type="ECO:0000313" key="2">
    <source>
        <dbReference type="EMBL" id="MFB9137756.1"/>
    </source>
</evidence>
<reference evidence="2 3" key="1">
    <citation type="submission" date="2024-09" db="EMBL/GenBank/DDBJ databases">
        <authorList>
            <person name="Sun Q."/>
            <person name="Mori K."/>
        </authorList>
    </citation>
    <scope>NUCLEOTIDE SEQUENCE [LARGE SCALE GENOMIC DNA]</scope>
    <source>
        <strain evidence="2 3">CECT 8064</strain>
    </source>
</reference>
<protein>
    <submittedName>
        <fullName evidence="2">Uncharacterized protein</fullName>
    </submittedName>
</protein>
<dbReference type="RefSeq" id="WP_390197971.1">
    <property type="nucleotide sequence ID" value="NZ_JBHMEP010000020.1"/>
</dbReference>
<name>A0ABV5HU09_9VIBR</name>
<organism evidence="2 3">
    <name type="scientific">Vibrio olivae</name>
    <dbReference type="NCBI Taxonomy" id="1243002"/>
    <lineage>
        <taxon>Bacteria</taxon>
        <taxon>Pseudomonadati</taxon>
        <taxon>Pseudomonadota</taxon>
        <taxon>Gammaproteobacteria</taxon>
        <taxon>Vibrionales</taxon>
        <taxon>Vibrionaceae</taxon>
        <taxon>Vibrio</taxon>
    </lineage>
</organism>
<feature type="region of interest" description="Disordered" evidence="1">
    <location>
        <begin position="647"/>
        <end position="669"/>
    </location>
</feature>
<feature type="compositionally biased region" description="Low complexity" evidence="1">
    <location>
        <begin position="647"/>
        <end position="657"/>
    </location>
</feature>
<gene>
    <name evidence="2" type="ORF">ACFFUV_22665</name>
</gene>
<dbReference type="EMBL" id="JBHMEP010000020">
    <property type="protein sequence ID" value="MFB9137756.1"/>
    <property type="molecule type" value="Genomic_DNA"/>
</dbReference>
<evidence type="ECO:0000313" key="3">
    <source>
        <dbReference type="Proteomes" id="UP001589645"/>
    </source>
</evidence>
<comment type="caution">
    <text evidence="2">The sequence shown here is derived from an EMBL/GenBank/DDBJ whole genome shotgun (WGS) entry which is preliminary data.</text>
</comment>
<keyword evidence="3" id="KW-1185">Reference proteome</keyword>
<evidence type="ECO:0000256" key="1">
    <source>
        <dbReference type="SAM" id="MobiDB-lite"/>
    </source>
</evidence>
<proteinExistence type="predicted"/>